<evidence type="ECO:0000313" key="1">
    <source>
        <dbReference type="EMBL" id="EOT41480.1"/>
    </source>
</evidence>
<sequence length="40" mass="4658">MFGFTDCFIRKKEGIDLENAEIRNFLDTMQEQVASFRGSL</sequence>
<name>A0AAV3J127_ENTAV</name>
<evidence type="ECO:0000313" key="4">
    <source>
        <dbReference type="Proteomes" id="UP000014107"/>
    </source>
</evidence>
<evidence type="ECO:0000313" key="3">
    <source>
        <dbReference type="Proteomes" id="UP000014104"/>
    </source>
</evidence>
<protein>
    <submittedName>
        <fullName evidence="2">Uncharacterized protein</fullName>
    </submittedName>
</protein>
<gene>
    <name evidence="2" type="ORF">I570_03471</name>
    <name evidence="1" type="ORF">OMU_03486</name>
</gene>
<comment type="caution">
    <text evidence="2">The sequence shown here is derived from an EMBL/GenBank/DDBJ whole genome shotgun (WGS) entry which is preliminary data.</text>
</comment>
<reference evidence="2 4" key="2">
    <citation type="submission" date="2013-03" db="EMBL/GenBank/DDBJ databases">
        <title>The Genome Sequence of Enterococcus avium ATCC_14025 (PacBio/Illumina hybrid assembly).</title>
        <authorList>
            <consortium name="The Broad Institute Genomics Platform"/>
            <consortium name="The Broad Institute Genome Sequencing Center for Infectious Disease"/>
            <person name="Earl A."/>
            <person name="Russ C."/>
            <person name="Gilmore M."/>
            <person name="Surin D."/>
            <person name="Walker B."/>
            <person name="Young S."/>
            <person name="Zeng Q."/>
            <person name="Gargeya S."/>
            <person name="Fitzgerald M."/>
            <person name="Haas B."/>
            <person name="Abouelleil A."/>
            <person name="Allen A.W."/>
            <person name="Alvarado L."/>
            <person name="Arachchi H.M."/>
            <person name="Berlin A.M."/>
            <person name="Chapman S.B."/>
            <person name="Gainer-Dewar J."/>
            <person name="Goldberg J."/>
            <person name="Griggs A."/>
            <person name="Gujja S."/>
            <person name="Hansen M."/>
            <person name="Howarth C."/>
            <person name="Imamovic A."/>
            <person name="Ireland A."/>
            <person name="Larimer J."/>
            <person name="McCowan C."/>
            <person name="Murphy C."/>
            <person name="Pearson M."/>
            <person name="Poon T.W."/>
            <person name="Priest M."/>
            <person name="Roberts A."/>
            <person name="Saif S."/>
            <person name="Shea T."/>
            <person name="Sisk P."/>
            <person name="Sykes S."/>
            <person name="Wortman J."/>
            <person name="Nusbaum C."/>
            <person name="Birren B."/>
        </authorList>
    </citation>
    <scope>NUCLEOTIDE SEQUENCE [LARGE SCALE GENOMIC DNA]</scope>
    <source>
        <strain evidence="2 4">ATCC 14025</strain>
    </source>
</reference>
<dbReference type="AlphaFoldDB" id="A0AAV3J127"/>
<dbReference type="Proteomes" id="UP000014107">
    <property type="component" value="Unassembled WGS sequence"/>
</dbReference>
<reference evidence="1 3" key="1">
    <citation type="submission" date="2013-03" db="EMBL/GenBank/DDBJ databases">
        <title>The Genome Sequence of Enterococcus avium ATCC_14025 (Illumina only assembly).</title>
        <authorList>
            <consortium name="The Broad Institute Genomics Platform"/>
            <consortium name="The Broad Institute Genome Sequencing Center for Infectious Disease"/>
            <person name="Earl A."/>
            <person name="Russ C."/>
            <person name="Gilmore M."/>
            <person name="Surin D."/>
            <person name="Walker B."/>
            <person name="Young S."/>
            <person name="Zeng Q."/>
            <person name="Gargeya S."/>
            <person name="Fitzgerald M."/>
            <person name="Haas B."/>
            <person name="Abouelleil A."/>
            <person name="Allen A.W."/>
            <person name="Alvarado L."/>
            <person name="Arachchi H.M."/>
            <person name="Berlin A.M."/>
            <person name="Chapman S.B."/>
            <person name="Gainer-Dewar J."/>
            <person name="Goldberg J."/>
            <person name="Griggs A."/>
            <person name="Gujja S."/>
            <person name="Hansen M."/>
            <person name="Howarth C."/>
            <person name="Imamovic A."/>
            <person name="Ireland A."/>
            <person name="Larimer J."/>
            <person name="McCowan C."/>
            <person name="Murphy C."/>
            <person name="Pearson M."/>
            <person name="Poon T.W."/>
            <person name="Priest M."/>
            <person name="Roberts A."/>
            <person name="Saif S."/>
            <person name="Shea T."/>
            <person name="Sisk P."/>
            <person name="Sykes S."/>
            <person name="Wortman J."/>
            <person name="Nusbaum C."/>
            <person name="Birren B."/>
        </authorList>
    </citation>
    <scope>NUCLEOTIDE SEQUENCE [LARGE SCALE GENOMIC DNA]</scope>
    <source>
        <strain evidence="1 3">ATCC 14025</strain>
    </source>
</reference>
<dbReference type="Proteomes" id="UP000014104">
    <property type="component" value="Unassembled WGS sequence"/>
</dbReference>
<organism evidence="2 4">
    <name type="scientific">Enterococcus avium ATCC 14025</name>
    <dbReference type="NCBI Taxonomy" id="1140002"/>
    <lineage>
        <taxon>Bacteria</taxon>
        <taxon>Bacillati</taxon>
        <taxon>Bacillota</taxon>
        <taxon>Bacilli</taxon>
        <taxon>Lactobacillales</taxon>
        <taxon>Enterococcaceae</taxon>
        <taxon>Enterococcus</taxon>
    </lineage>
</organism>
<dbReference type="EMBL" id="AHYV01000037">
    <property type="protein sequence ID" value="EOT41480.1"/>
    <property type="molecule type" value="Genomic_DNA"/>
</dbReference>
<accession>A0AAV3J127</accession>
<proteinExistence type="predicted"/>
<dbReference type="EMBL" id="ASWL01000006">
    <property type="protein sequence ID" value="EOU17452.1"/>
    <property type="molecule type" value="Genomic_DNA"/>
</dbReference>
<evidence type="ECO:0000313" key="2">
    <source>
        <dbReference type="EMBL" id="EOU17452.1"/>
    </source>
</evidence>
<keyword evidence="3" id="KW-1185">Reference proteome</keyword>